<evidence type="ECO:0000256" key="1">
    <source>
        <dbReference type="ARBA" id="ARBA00022670"/>
    </source>
</evidence>
<dbReference type="GO" id="GO:0006226">
    <property type="term" value="P:dUMP biosynthetic process"/>
    <property type="evidence" value="ECO:0007669"/>
    <property type="project" value="UniProtKB-UniPathway"/>
</dbReference>
<dbReference type="InterPro" id="IPR033704">
    <property type="entry name" value="dUTPase_trimeric"/>
</dbReference>
<dbReference type="Pfam" id="PF00692">
    <property type="entry name" value="dUTPase"/>
    <property type="match status" value="1"/>
</dbReference>
<dbReference type="Ensembl" id="ENSOSUT00000003999.1">
    <property type="protein sequence ID" value="ENSOSUP00000003880.1"/>
    <property type="gene ID" value="ENSOSUG00000002810.1"/>
</dbReference>
<dbReference type="Gene3D" id="2.70.40.10">
    <property type="match status" value="1"/>
</dbReference>
<organism evidence="5 6">
    <name type="scientific">Otus sunia</name>
    <name type="common">Oriental scops-owl</name>
    <dbReference type="NCBI Taxonomy" id="257818"/>
    <lineage>
        <taxon>Eukaryota</taxon>
        <taxon>Metazoa</taxon>
        <taxon>Chordata</taxon>
        <taxon>Craniata</taxon>
        <taxon>Vertebrata</taxon>
        <taxon>Euteleostomi</taxon>
        <taxon>Archelosauria</taxon>
        <taxon>Archosauria</taxon>
        <taxon>Dinosauria</taxon>
        <taxon>Saurischia</taxon>
        <taxon>Theropoda</taxon>
        <taxon>Coelurosauria</taxon>
        <taxon>Aves</taxon>
        <taxon>Neognathae</taxon>
        <taxon>Neoaves</taxon>
        <taxon>Telluraves</taxon>
        <taxon>Strigiformes</taxon>
        <taxon>Strigidae</taxon>
        <taxon>Otus</taxon>
    </lineage>
</organism>
<sequence>EGCNRPMLQREPPSWSDTNKGCMATGSAGVDVETAVDITIQDQRVHLVDSNVTGPLGFGLSALLIGRSSTTCQGIQVLLGVIDADYTGVVKIMVQNLIPHVFILKGSKIAQLVPFKSCVPNIGEGNRGSGGFGSTGK</sequence>
<keyword evidence="2" id="KW-0064">Aspartyl protease</keyword>
<dbReference type="SUPFAM" id="SSF51283">
    <property type="entry name" value="dUTPase-like"/>
    <property type="match status" value="1"/>
</dbReference>
<dbReference type="InterPro" id="IPR051592">
    <property type="entry name" value="HERV-K_Pro_peptidase_A2"/>
</dbReference>
<dbReference type="CDD" id="cd07557">
    <property type="entry name" value="trimeric_dUTPase"/>
    <property type="match status" value="1"/>
</dbReference>
<dbReference type="PANTHER" id="PTHR19422:SF123">
    <property type="entry name" value="RT1 CLASS I, LOCUS CE15"/>
    <property type="match status" value="1"/>
</dbReference>
<dbReference type="PANTHER" id="PTHR19422">
    <property type="entry name" value="GAG RETROVIRAL POLYPROTEIN"/>
    <property type="match status" value="1"/>
</dbReference>
<dbReference type="GO" id="GO:0004190">
    <property type="term" value="F:aspartic-type endopeptidase activity"/>
    <property type="evidence" value="ECO:0007669"/>
    <property type="project" value="UniProtKB-KW"/>
</dbReference>
<proteinExistence type="predicted"/>
<keyword evidence="6" id="KW-1185">Reference proteome</keyword>
<evidence type="ECO:0000256" key="2">
    <source>
        <dbReference type="ARBA" id="ARBA00022750"/>
    </source>
</evidence>
<evidence type="ECO:0000256" key="3">
    <source>
        <dbReference type="ARBA" id="ARBA00022801"/>
    </source>
</evidence>
<name>A0A8C8AG30_9STRI</name>
<reference evidence="5" key="2">
    <citation type="submission" date="2025-09" db="UniProtKB">
        <authorList>
            <consortium name="Ensembl"/>
        </authorList>
    </citation>
    <scope>IDENTIFICATION</scope>
</reference>
<keyword evidence="3" id="KW-0378">Hydrolase</keyword>
<dbReference type="UniPathway" id="UPA00610">
    <property type="reaction ID" value="UER00666"/>
</dbReference>
<dbReference type="InterPro" id="IPR029054">
    <property type="entry name" value="dUTPase-like"/>
</dbReference>
<protein>
    <recommendedName>
        <fullName evidence="4">dUTPase-like domain-containing protein</fullName>
    </recommendedName>
</protein>
<dbReference type="AlphaFoldDB" id="A0A8C8AG30"/>
<keyword evidence="1" id="KW-0645">Protease</keyword>
<evidence type="ECO:0000313" key="6">
    <source>
        <dbReference type="Proteomes" id="UP000694552"/>
    </source>
</evidence>
<feature type="domain" description="dUTPase-like" evidence="4">
    <location>
        <begin position="25"/>
        <end position="136"/>
    </location>
</feature>
<accession>A0A8C8AG30</accession>
<dbReference type="InterPro" id="IPR036157">
    <property type="entry name" value="dUTPase-like_sf"/>
</dbReference>
<evidence type="ECO:0000259" key="4">
    <source>
        <dbReference type="Pfam" id="PF00692"/>
    </source>
</evidence>
<dbReference type="GO" id="GO:0006508">
    <property type="term" value="P:proteolysis"/>
    <property type="evidence" value="ECO:0007669"/>
    <property type="project" value="UniProtKB-KW"/>
</dbReference>
<evidence type="ECO:0000313" key="5">
    <source>
        <dbReference type="Ensembl" id="ENSOSUP00000003880.1"/>
    </source>
</evidence>
<reference evidence="5" key="1">
    <citation type="submission" date="2025-08" db="UniProtKB">
        <authorList>
            <consortium name="Ensembl"/>
        </authorList>
    </citation>
    <scope>IDENTIFICATION</scope>
</reference>
<dbReference type="Proteomes" id="UP000694552">
    <property type="component" value="Unplaced"/>
</dbReference>